<evidence type="ECO:0000313" key="3">
    <source>
        <dbReference type="Proteomes" id="UP001346149"/>
    </source>
</evidence>
<evidence type="ECO:0000313" key="2">
    <source>
        <dbReference type="EMBL" id="KAK4782922.1"/>
    </source>
</evidence>
<proteinExistence type="predicted"/>
<organism evidence="2 3">
    <name type="scientific">Trapa natans</name>
    <name type="common">Water chestnut</name>
    <dbReference type="NCBI Taxonomy" id="22666"/>
    <lineage>
        <taxon>Eukaryota</taxon>
        <taxon>Viridiplantae</taxon>
        <taxon>Streptophyta</taxon>
        <taxon>Embryophyta</taxon>
        <taxon>Tracheophyta</taxon>
        <taxon>Spermatophyta</taxon>
        <taxon>Magnoliopsida</taxon>
        <taxon>eudicotyledons</taxon>
        <taxon>Gunneridae</taxon>
        <taxon>Pentapetalae</taxon>
        <taxon>rosids</taxon>
        <taxon>malvids</taxon>
        <taxon>Myrtales</taxon>
        <taxon>Lythraceae</taxon>
        <taxon>Trapa</taxon>
    </lineage>
</organism>
<dbReference type="AlphaFoldDB" id="A0AAN7LAM4"/>
<sequence>MDLAFLPSYPLFSTILTLYILFLLYSPPFFLTLLLSPVPTLTVLLLLTLLRLGSVQDCNLDNTVEEPCLREEDDPREAAPDRPPNWTPFVFWDVQAPLDVIYEESDEEAYGLDRRARVERWPSLSLCFPESDTDSEEEFEFPSVGDRRVSPEEEFEFGWVDPDRVGLIEIQLDLDLHDHGEKEERGWNFHGEEENLIEIDISPAINGKFLADKFVDSRQESRLVELR</sequence>
<dbReference type="PANTHER" id="PTHR37746">
    <property type="entry name" value="TRANSMEMBRANE PROTEIN"/>
    <property type="match status" value="1"/>
</dbReference>
<dbReference type="Proteomes" id="UP001346149">
    <property type="component" value="Unassembled WGS sequence"/>
</dbReference>
<protein>
    <submittedName>
        <fullName evidence="2">Uncharacterized protein</fullName>
    </submittedName>
</protein>
<dbReference type="EMBL" id="JAXQNO010000015">
    <property type="protein sequence ID" value="KAK4782922.1"/>
    <property type="molecule type" value="Genomic_DNA"/>
</dbReference>
<comment type="caution">
    <text evidence="2">The sequence shown here is derived from an EMBL/GenBank/DDBJ whole genome shotgun (WGS) entry which is preliminary data.</text>
</comment>
<gene>
    <name evidence="2" type="ORF">SAY86_007296</name>
</gene>
<keyword evidence="1" id="KW-1133">Transmembrane helix</keyword>
<evidence type="ECO:0000256" key="1">
    <source>
        <dbReference type="SAM" id="Phobius"/>
    </source>
</evidence>
<accession>A0AAN7LAM4</accession>
<feature type="transmembrane region" description="Helical" evidence="1">
    <location>
        <begin position="6"/>
        <end position="25"/>
    </location>
</feature>
<feature type="transmembrane region" description="Helical" evidence="1">
    <location>
        <begin position="30"/>
        <end position="50"/>
    </location>
</feature>
<keyword evidence="1" id="KW-0472">Membrane</keyword>
<keyword evidence="1" id="KW-0812">Transmembrane</keyword>
<name>A0AAN7LAM4_TRANT</name>
<reference evidence="2 3" key="1">
    <citation type="journal article" date="2023" name="Hortic Res">
        <title>Pangenome of water caltrop reveals structural variations and asymmetric subgenome divergence after allopolyploidization.</title>
        <authorList>
            <person name="Zhang X."/>
            <person name="Chen Y."/>
            <person name="Wang L."/>
            <person name="Yuan Y."/>
            <person name="Fang M."/>
            <person name="Shi L."/>
            <person name="Lu R."/>
            <person name="Comes H.P."/>
            <person name="Ma Y."/>
            <person name="Chen Y."/>
            <person name="Huang G."/>
            <person name="Zhou Y."/>
            <person name="Zheng Z."/>
            <person name="Qiu Y."/>
        </authorList>
    </citation>
    <scope>NUCLEOTIDE SEQUENCE [LARGE SCALE GENOMIC DNA]</scope>
    <source>
        <strain evidence="2">F231</strain>
    </source>
</reference>
<dbReference type="PANTHER" id="PTHR37746:SF1">
    <property type="entry name" value="TRANSMEMBRANE PROTEIN"/>
    <property type="match status" value="1"/>
</dbReference>
<keyword evidence="3" id="KW-1185">Reference proteome</keyword>